<dbReference type="Proteomes" id="UP001311915">
    <property type="component" value="Unassembled WGS sequence"/>
</dbReference>
<dbReference type="EMBL" id="JAWPEI010000007">
    <property type="protein sequence ID" value="KAK4721217.1"/>
    <property type="molecule type" value="Genomic_DNA"/>
</dbReference>
<protein>
    <submittedName>
        <fullName evidence="1">Uncharacterized protein</fullName>
    </submittedName>
</protein>
<sequence>MGNGEREALIIHFKVGLHVLKVVQHINKILWTGPKKVFKLVVVTRDVGFKPTSGLKWKENQAITKRMLQQIRDYSKLSNLNTSSSSKP</sequence>
<evidence type="ECO:0000313" key="1">
    <source>
        <dbReference type="EMBL" id="KAK4721217.1"/>
    </source>
</evidence>
<evidence type="ECO:0000313" key="2">
    <source>
        <dbReference type="Proteomes" id="UP001311915"/>
    </source>
</evidence>
<comment type="caution">
    <text evidence="1">The sequence shown here is derived from an EMBL/GenBank/DDBJ whole genome shotgun (WGS) entry which is preliminary data.</text>
</comment>
<name>A0AAV9L7B9_9SOLN</name>
<proteinExistence type="predicted"/>
<reference evidence="1 2" key="1">
    <citation type="submission" date="2023-10" db="EMBL/GenBank/DDBJ databases">
        <title>Genome-Wide Identification Analysis in wild type Solanum Pinnatisectum Reveals Some Genes Defensing Phytophthora Infestans.</title>
        <authorList>
            <person name="Sun C."/>
        </authorList>
    </citation>
    <scope>NUCLEOTIDE SEQUENCE [LARGE SCALE GENOMIC DNA]</scope>
    <source>
        <strain evidence="1">LQN</strain>
        <tissue evidence="1">Leaf</tissue>
    </source>
</reference>
<organism evidence="1 2">
    <name type="scientific">Solanum pinnatisectum</name>
    <name type="common">tansyleaf nightshade</name>
    <dbReference type="NCBI Taxonomy" id="50273"/>
    <lineage>
        <taxon>Eukaryota</taxon>
        <taxon>Viridiplantae</taxon>
        <taxon>Streptophyta</taxon>
        <taxon>Embryophyta</taxon>
        <taxon>Tracheophyta</taxon>
        <taxon>Spermatophyta</taxon>
        <taxon>Magnoliopsida</taxon>
        <taxon>eudicotyledons</taxon>
        <taxon>Gunneridae</taxon>
        <taxon>Pentapetalae</taxon>
        <taxon>asterids</taxon>
        <taxon>lamiids</taxon>
        <taxon>Solanales</taxon>
        <taxon>Solanaceae</taxon>
        <taxon>Solanoideae</taxon>
        <taxon>Solaneae</taxon>
        <taxon>Solanum</taxon>
    </lineage>
</organism>
<keyword evidence="2" id="KW-1185">Reference proteome</keyword>
<gene>
    <name evidence="1" type="ORF">R3W88_011450</name>
</gene>
<dbReference type="AlphaFoldDB" id="A0AAV9L7B9"/>
<accession>A0AAV9L7B9</accession>